<dbReference type="PROSITE" id="PS51257">
    <property type="entry name" value="PROKAR_LIPOPROTEIN"/>
    <property type="match status" value="1"/>
</dbReference>
<organism evidence="1">
    <name type="scientific">viral metagenome</name>
    <dbReference type="NCBI Taxonomy" id="1070528"/>
    <lineage>
        <taxon>unclassified sequences</taxon>
        <taxon>metagenomes</taxon>
        <taxon>organismal metagenomes</taxon>
    </lineage>
</organism>
<sequence length="175" mass="18500">MKKLYLISTILILTFVLSGCETPLGGRTPVDPWTKDGTGANISGAVVINGVLTQGGGVRATSTVNATETLLYTDFDTENVIDYTANINTTLTLPATSTMSAMIPIAGEMREIIFRSATTTAAATITLVAGAGMDLQFDEGAGDLVLLGLDVGTLKFIRKTNTDMIVLWQEYAEAD</sequence>
<accession>A0A6M3L5B1</accession>
<gene>
    <name evidence="1" type="ORF">MM415B02451_0011</name>
</gene>
<evidence type="ECO:0000313" key="1">
    <source>
        <dbReference type="EMBL" id="QJA90097.1"/>
    </source>
</evidence>
<dbReference type="AlphaFoldDB" id="A0A6M3L5B1"/>
<reference evidence="1" key="1">
    <citation type="submission" date="2020-03" db="EMBL/GenBank/DDBJ databases">
        <title>The deep terrestrial virosphere.</title>
        <authorList>
            <person name="Holmfeldt K."/>
            <person name="Nilsson E."/>
            <person name="Simone D."/>
            <person name="Lopez-Fernandez M."/>
            <person name="Wu X."/>
            <person name="de Brujin I."/>
            <person name="Lundin D."/>
            <person name="Andersson A."/>
            <person name="Bertilsson S."/>
            <person name="Dopson M."/>
        </authorList>
    </citation>
    <scope>NUCLEOTIDE SEQUENCE</scope>
    <source>
        <strain evidence="1">MM415B02451</strain>
    </source>
</reference>
<proteinExistence type="predicted"/>
<dbReference type="EMBL" id="MT142890">
    <property type="protein sequence ID" value="QJA90097.1"/>
    <property type="molecule type" value="Genomic_DNA"/>
</dbReference>
<name>A0A6M3L5B1_9ZZZZ</name>
<protein>
    <submittedName>
        <fullName evidence="1">Uncharacterized protein</fullName>
    </submittedName>
</protein>